<evidence type="ECO:0000313" key="7">
    <source>
        <dbReference type="Proteomes" id="UP000244855"/>
    </source>
</evidence>
<dbReference type="OrthoDB" id="203279at2759"/>
<comment type="similarity">
    <text evidence="2">Belongs to the Mediator complex subunit 22 family.</text>
</comment>
<proteinExistence type="inferred from homology"/>
<evidence type="ECO:0000256" key="1">
    <source>
        <dbReference type="ARBA" id="ARBA00004123"/>
    </source>
</evidence>
<dbReference type="Pfam" id="PF06179">
    <property type="entry name" value="Med22"/>
    <property type="match status" value="1"/>
</dbReference>
<name>A0A2V1E4F6_9PLEO</name>
<evidence type="ECO:0000256" key="2">
    <source>
        <dbReference type="ARBA" id="ARBA00005942"/>
    </source>
</evidence>
<keyword evidence="3" id="KW-0805">Transcription regulation</keyword>
<evidence type="ECO:0000256" key="5">
    <source>
        <dbReference type="ARBA" id="ARBA00023242"/>
    </source>
</evidence>
<comment type="subcellular location">
    <subcellularLocation>
        <location evidence="1">Nucleus</location>
    </subcellularLocation>
</comment>
<accession>A0A2V1E4F6</accession>
<evidence type="ECO:0000313" key="6">
    <source>
        <dbReference type="EMBL" id="PVI05032.1"/>
    </source>
</evidence>
<evidence type="ECO:0000256" key="4">
    <source>
        <dbReference type="ARBA" id="ARBA00023163"/>
    </source>
</evidence>
<evidence type="ECO:0000256" key="3">
    <source>
        <dbReference type="ARBA" id="ARBA00023015"/>
    </source>
</evidence>
<dbReference type="GO" id="GO:0003712">
    <property type="term" value="F:transcription coregulator activity"/>
    <property type="evidence" value="ECO:0007669"/>
    <property type="project" value="InterPro"/>
</dbReference>
<keyword evidence="4" id="KW-0804">Transcription</keyword>
<dbReference type="InterPro" id="IPR009332">
    <property type="entry name" value="Med22"/>
</dbReference>
<dbReference type="GO" id="GO:0016592">
    <property type="term" value="C:mediator complex"/>
    <property type="evidence" value="ECO:0007669"/>
    <property type="project" value="InterPro"/>
</dbReference>
<keyword evidence="5" id="KW-0539">Nucleus</keyword>
<keyword evidence="7" id="KW-1185">Reference proteome</keyword>
<dbReference type="EMBL" id="KZ805317">
    <property type="protein sequence ID" value="PVI05032.1"/>
    <property type="molecule type" value="Genomic_DNA"/>
</dbReference>
<protein>
    <recommendedName>
        <fullName evidence="8">Mediator of RNA polymerase II transcription subunit 22</fullName>
    </recommendedName>
</protein>
<organism evidence="6 7">
    <name type="scientific">Periconia macrospinosa</name>
    <dbReference type="NCBI Taxonomy" id="97972"/>
    <lineage>
        <taxon>Eukaryota</taxon>
        <taxon>Fungi</taxon>
        <taxon>Dikarya</taxon>
        <taxon>Ascomycota</taxon>
        <taxon>Pezizomycotina</taxon>
        <taxon>Dothideomycetes</taxon>
        <taxon>Pleosporomycetidae</taxon>
        <taxon>Pleosporales</taxon>
        <taxon>Massarineae</taxon>
        <taxon>Periconiaceae</taxon>
        <taxon>Periconia</taxon>
    </lineage>
</organism>
<dbReference type="GO" id="GO:0006357">
    <property type="term" value="P:regulation of transcription by RNA polymerase II"/>
    <property type="evidence" value="ECO:0007669"/>
    <property type="project" value="InterPro"/>
</dbReference>
<dbReference type="AlphaFoldDB" id="A0A2V1E4F6"/>
<evidence type="ECO:0008006" key="8">
    <source>
        <dbReference type="Google" id="ProtNLM"/>
    </source>
</evidence>
<gene>
    <name evidence="6" type="ORF">DM02DRAFT_611137</name>
</gene>
<sequence length="125" mass="13715">MDPKQRNAAALHKRVDDLVRLFLQHYQSVLQQIGNDDQMSDYSRMAQRELAIKEDSMAIVKAAQDASVLIRDLQELWLFGSLDTLADPADEEVEKAKAVEIAGVVERLARAPPREVGAGAGEGSG</sequence>
<reference evidence="6 7" key="1">
    <citation type="journal article" date="2018" name="Sci. Rep.">
        <title>Comparative genomics provides insights into the lifestyle and reveals functional heterogeneity of dark septate endophytic fungi.</title>
        <authorList>
            <person name="Knapp D.G."/>
            <person name="Nemeth J.B."/>
            <person name="Barry K."/>
            <person name="Hainaut M."/>
            <person name="Henrissat B."/>
            <person name="Johnson J."/>
            <person name="Kuo A."/>
            <person name="Lim J.H.P."/>
            <person name="Lipzen A."/>
            <person name="Nolan M."/>
            <person name="Ohm R.A."/>
            <person name="Tamas L."/>
            <person name="Grigoriev I.V."/>
            <person name="Spatafora J.W."/>
            <person name="Nagy L.G."/>
            <person name="Kovacs G.M."/>
        </authorList>
    </citation>
    <scope>NUCLEOTIDE SEQUENCE [LARGE SCALE GENOMIC DNA]</scope>
    <source>
        <strain evidence="6 7">DSE2036</strain>
    </source>
</reference>
<dbReference type="Proteomes" id="UP000244855">
    <property type="component" value="Unassembled WGS sequence"/>
</dbReference>